<accession>A0A8E7AYI9</accession>
<evidence type="ECO:0000256" key="1">
    <source>
        <dbReference type="ARBA" id="ARBA00022516"/>
    </source>
</evidence>
<reference evidence="7 8" key="1">
    <citation type="submission" date="2021-05" db="EMBL/GenBank/DDBJ databases">
        <title>A novel Methanospirillum isolate from a pyrite-forming mixed culture.</title>
        <authorList>
            <person name="Bunk B."/>
            <person name="Sproer C."/>
            <person name="Spring S."/>
            <person name="Pester M."/>
        </authorList>
    </citation>
    <scope>NUCLEOTIDE SEQUENCE [LARGE SCALE GENOMIC DNA]</scope>
    <source>
        <strain evidence="7 8">J.3.6.1-F.2.7.3</strain>
    </source>
</reference>
<keyword evidence="5" id="KW-0012">Acyltransferase</keyword>
<evidence type="ECO:0000256" key="2">
    <source>
        <dbReference type="ARBA" id="ARBA00022556"/>
    </source>
</evidence>
<protein>
    <submittedName>
        <fullName evidence="7">Uncharacterized protein</fullName>
    </submittedName>
</protein>
<evidence type="ECO:0000313" key="7">
    <source>
        <dbReference type="EMBL" id="QVV89140.1"/>
    </source>
</evidence>
<dbReference type="KEGG" id="mrtj:KHC33_00980"/>
<name>A0A8E7AYI9_9EURY</name>
<dbReference type="InterPro" id="IPR011004">
    <property type="entry name" value="Trimer_LpxA-like_sf"/>
</dbReference>
<keyword evidence="6" id="KW-0472">Membrane</keyword>
<dbReference type="InterPro" id="IPR007691">
    <property type="entry name" value="LpxD"/>
</dbReference>
<evidence type="ECO:0000256" key="6">
    <source>
        <dbReference type="SAM" id="Phobius"/>
    </source>
</evidence>
<keyword evidence="3" id="KW-0808">Transferase</keyword>
<dbReference type="RefSeq" id="WP_214419941.1">
    <property type="nucleotide sequence ID" value="NZ_CP075546.1"/>
</dbReference>
<dbReference type="SUPFAM" id="SSF51161">
    <property type="entry name" value="Trimeric LpxA-like enzymes"/>
    <property type="match status" value="1"/>
</dbReference>
<keyword evidence="4" id="KW-0443">Lipid metabolism</keyword>
<keyword evidence="6" id="KW-1133">Transmembrane helix</keyword>
<proteinExistence type="predicted"/>
<dbReference type="Gene3D" id="2.160.10.10">
    <property type="entry name" value="Hexapeptide repeat proteins"/>
    <property type="match status" value="1"/>
</dbReference>
<gene>
    <name evidence="7" type="ORF">KHC33_00980</name>
</gene>
<evidence type="ECO:0000313" key="8">
    <source>
        <dbReference type="Proteomes" id="UP000680656"/>
    </source>
</evidence>
<sequence>MHLTISHIREIQQYSEKPILGFILYALFYAYNIFGSLILHFHKYTRKTKIDPSAIIHPSACISPWGVVIDKNVKICEKSIVKAHTTIQPGVTIHDQCVIGDTGFQIYRYRMRRLPIIHTGSVIIANEVEVGEKTCIDRAVFGKITFIDSHTRIGNNVKVGHNIRIGAYCVINDDVAIGGNSNIGDHVHIGKQVAISNRIIIGSNNTISPGIVQTRDLKEGYDDSL</sequence>
<keyword evidence="8" id="KW-1185">Reference proteome</keyword>
<dbReference type="AlphaFoldDB" id="A0A8E7AYI9"/>
<dbReference type="GeneID" id="65095714"/>
<organism evidence="7 8">
    <name type="scientific">Methanospirillum purgamenti</name>
    <dbReference type="NCBI Taxonomy" id="2834276"/>
    <lineage>
        <taxon>Archaea</taxon>
        <taxon>Methanobacteriati</taxon>
        <taxon>Methanobacteriota</taxon>
        <taxon>Stenosarchaea group</taxon>
        <taxon>Methanomicrobia</taxon>
        <taxon>Methanomicrobiales</taxon>
        <taxon>Methanospirillaceae</taxon>
        <taxon>Methanospirillum</taxon>
    </lineage>
</organism>
<dbReference type="GO" id="GO:0016410">
    <property type="term" value="F:N-acyltransferase activity"/>
    <property type="evidence" value="ECO:0007669"/>
    <property type="project" value="InterPro"/>
</dbReference>
<dbReference type="EMBL" id="CP075546">
    <property type="protein sequence ID" value="QVV89140.1"/>
    <property type="molecule type" value="Genomic_DNA"/>
</dbReference>
<dbReference type="PANTHER" id="PTHR43378:SF2">
    <property type="entry name" value="UDP-3-O-ACYLGLUCOSAMINE N-ACYLTRANSFERASE 1, MITOCHONDRIAL-RELATED"/>
    <property type="match status" value="1"/>
</dbReference>
<dbReference type="PANTHER" id="PTHR43378">
    <property type="entry name" value="UDP-3-O-ACYLGLUCOSAMINE N-ACYLTRANSFERASE"/>
    <property type="match status" value="1"/>
</dbReference>
<keyword evidence="1" id="KW-0444">Lipid biosynthesis</keyword>
<evidence type="ECO:0000256" key="4">
    <source>
        <dbReference type="ARBA" id="ARBA00023098"/>
    </source>
</evidence>
<dbReference type="GO" id="GO:0016020">
    <property type="term" value="C:membrane"/>
    <property type="evidence" value="ECO:0007669"/>
    <property type="project" value="GOC"/>
</dbReference>
<keyword evidence="2" id="KW-0441">Lipid A biosynthesis</keyword>
<feature type="transmembrane region" description="Helical" evidence="6">
    <location>
        <begin position="19"/>
        <end position="39"/>
    </location>
</feature>
<evidence type="ECO:0000256" key="3">
    <source>
        <dbReference type="ARBA" id="ARBA00022679"/>
    </source>
</evidence>
<dbReference type="Proteomes" id="UP000680656">
    <property type="component" value="Chromosome"/>
</dbReference>
<dbReference type="GO" id="GO:0009245">
    <property type="term" value="P:lipid A biosynthetic process"/>
    <property type="evidence" value="ECO:0007669"/>
    <property type="project" value="UniProtKB-KW"/>
</dbReference>
<evidence type="ECO:0000256" key="5">
    <source>
        <dbReference type="ARBA" id="ARBA00023315"/>
    </source>
</evidence>
<keyword evidence="6" id="KW-0812">Transmembrane</keyword>